<feature type="transmembrane region" description="Helical" evidence="1">
    <location>
        <begin position="20"/>
        <end position="39"/>
    </location>
</feature>
<comment type="caution">
    <text evidence="2">The sequence shown here is derived from an EMBL/GenBank/DDBJ whole genome shotgun (WGS) entry which is preliminary data.</text>
</comment>
<evidence type="ECO:0000256" key="1">
    <source>
        <dbReference type="SAM" id="Phobius"/>
    </source>
</evidence>
<dbReference type="RefSeq" id="WP_056968140.1">
    <property type="nucleotide sequence ID" value="NZ_MXAL01000003.1"/>
</dbReference>
<gene>
    <name evidence="2" type="ORF">LKACC12383_00781</name>
</gene>
<keyword evidence="1" id="KW-1133">Transmembrane helix</keyword>
<dbReference type="Proteomes" id="UP000196649">
    <property type="component" value="Unassembled WGS sequence"/>
</dbReference>
<evidence type="ECO:0000313" key="3">
    <source>
        <dbReference type="Proteomes" id="UP000196649"/>
    </source>
</evidence>
<name>A0A210PB33_9LACO</name>
<dbReference type="EMBL" id="MXAL01000003">
    <property type="protein sequence ID" value="OWF33641.1"/>
    <property type="molecule type" value="Genomic_DNA"/>
</dbReference>
<proteinExistence type="predicted"/>
<protein>
    <submittedName>
        <fullName evidence="2">Uncharacterized protein</fullName>
    </submittedName>
</protein>
<organism evidence="2 3">
    <name type="scientific">Companilactobacillus kimchii</name>
    <dbReference type="NCBI Taxonomy" id="2801452"/>
    <lineage>
        <taxon>Bacteria</taxon>
        <taxon>Bacillati</taxon>
        <taxon>Bacillota</taxon>
        <taxon>Bacilli</taxon>
        <taxon>Lactobacillales</taxon>
        <taxon>Lactobacillaceae</taxon>
        <taxon>Companilactobacillus</taxon>
    </lineage>
</organism>
<sequence>MTLKMKNATFDKSVRIWFELYFVLAVVGTILINRLPLLLDDRNPLYLFFWFVMLIIGCLKAIKVKLVVDSEYKAVEIVETRRGVNLYLKNYWQPIYVPFKWLNIRQDDEKNNFILNYDRAIQFERGKALLLSGSSVVFSEKYFVFEEMSELFDVIEKLKKDPNTIINYSQLNLAEKDIAAHKWQTAKIFPWLVLGASLPIVILTSIISDNFFAPSVYTPEMAASINAPDYHKIYKYSKGMTISTNFYKFTLLHAYEVQQADSGDDYIVLNIRAKASSNYPSIGASNFMSFDNWSIEAEKEGNSIDDATNNVDFLIKEHGKKKSIIDNIRSGWDSDEGGDVHIFNVVLAKAPKQTDVVYAGFDASLSKSKNQDTSFVLKVQPEDLEKL</sequence>
<feature type="transmembrane region" description="Helical" evidence="1">
    <location>
        <begin position="45"/>
        <end position="62"/>
    </location>
</feature>
<dbReference type="AlphaFoldDB" id="A0A210PB33"/>
<accession>A0A210PB33</accession>
<feature type="transmembrane region" description="Helical" evidence="1">
    <location>
        <begin position="188"/>
        <end position="207"/>
    </location>
</feature>
<evidence type="ECO:0000313" key="2">
    <source>
        <dbReference type="EMBL" id="OWF33641.1"/>
    </source>
</evidence>
<keyword evidence="1" id="KW-0472">Membrane</keyword>
<keyword evidence="1" id="KW-0812">Transmembrane</keyword>
<reference evidence="2 3" key="1">
    <citation type="submission" date="2017-03" db="EMBL/GenBank/DDBJ databases">
        <title>Genome sequence of Lactobacillus kimchii KACC 12383.</title>
        <authorList>
            <person name="Chun J."/>
        </authorList>
    </citation>
    <scope>NUCLEOTIDE SEQUENCE [LARGE SCALE GENOMIC DNA]</scope>
    <source>
        <strain evidence="2 3">KACC 12383</strain>
    </source>
</reference>